<dbReference type="PROSITE" id="PS00579">
    <property type="entry name" value="RIBOSOMAL_L29"/>
    <property type="match status" value="1"/>
</dbReference>
<dbReference type="GO" id="GO:1990904">
    <property type="term" value="C:ribonucleoprotein complex"/>
    <property type="evidence" value="ECO:0007669"/>
    <property type="project" value="UniProtKB-KW"/>
</dbReference>
<gene>
    <name evidence="5 6" type="primary">rpmC</name>
    <name evidence="6" type="ORF">IAA73_02725</name>
</gene>
<evidence type="ECO:0000313" key="6">
    <source>
        <dbReference type="EMBL" id="MBO8459232.1"/>
    </source>
</evidence>
<dbReference type="EMBL" id="JADIMG010000028">
    <property type="protein sequence ID" value="MBO8459232.1"/>
    <property type="molecule type" value="Genomic_DNA"/>
</dbReference>
<sequence>MKSSEIKELTTQEIRERLSAEKENLVRMKLNHSISPLENPMQLRSARKTIARLATELRQREINQ</sequence>
<evidence type="ECO:0000256" key="2">
    <source>
        <dbReference type="ARBA" id="ARBA00022980"/>
    </source>
</evidence>
<dbReference type="GO" id="GO:0003735">
    <property type="term" value="F:structural constituent of ribosome"/>
    <property type="evidence" value="ECO:0007669"/>
    <property type="project" value="InterPro"/>
</dbReference>
<dbReference type="Proteomes" id="UP000823641">
    <property type="component" value="Unassembled WGS sequence"/>
</dbReference>
<reference evidence="6" key="2">
    <citation type="journal article" date="2021" name="PeerJ">
        <title>Extensive microbial diversity within the chicken gut microbiome revealed by metagenomics and culture.</title>
        <authorList>
            <person name="Gilroy R."/>
            <person name="Ravi A."/>
            <person name="Getino M."/>
            <person name="Pursley I."/>
            <person name="Horton D.L."/>
            <person name="Alikhan N.F."/>
            <person name="Baker D."/>
            <person name="Gharbi K."/>
            <person name="Hall N."/>
            <person name="Watson M."/>
            <person name="Adriaenssens E.M."/>
            <person name="Foster-Nyarko E."/>
            <person name="Jarju S."/>
            <person name="Secka A."/>
            <person name="Antonio M."/>
            <person name="Oren A."/>
            <person name="Chaudhuri R.R."/>
            <person name="La Ragione R."/>
            <person name="Hildebrand F."/>
            <person name="Pallen M.J."/>
        </authorList>
    </citation>
    <scope>NUCLEOTIDE SEQUENCE</scope>
    <source>
        <strain evidence="6">G3-3990</strain>
    </source>
</reference>
<protein>
    <recommendedName>
        <fullName evidence="4 5">Large ribosomal subunit protein uL29</fullName>
    </recommendedName>
</protein>
<comment type="similarity">
    <text evidence="1 5">Belongs to the universal ribosomal protein uL29 family.</text>
</comment>
<dbReference type="CDD" id="cd00427">
    <property type="entry name" value="Ribosomal_L29_HIP"/>
    <property type="match status" value="1"/>
</dbReference>
<dbReference type="InterPro" id="IPR036049">
    <property type="entry name" value="Ribosomal_uL29_sf"/>
</dbReference>
<dbReference type="Pfam" id="PF00831">
    <property type="entry name" value="Ribosomal_L29"/>
    <property type="match status" value="1"/>
</dbReference>
<evidence type="ECO:0000256" key="4">
    <source>
        <dbReference type="ARBA" id="ARBA00035204"/>
    </source>
</evidence>
<name>A0A9D9HS37_9BACT</name>
<evidence type="ECO:0000256" key="5">
    <source>
        <dbReference type="HAMAP-Rule" id="MF_00374"/>
    </source>
</evidence>
<dbReference type="InterPro" id="IPR018254">
    <property type="entry name" value="Ribosomal_uL29_CS"/>
</dbReference>
<evidence type="ECO:0000313" key="7">
    <source>
        <dbReference type="Proteomes" id="UP000823641"/>
    </source>
</evidence>
<organism evidence="6 7">
    <name type="scientific">Candidatus Gallipaludibacter merdavium</name>
    <dbReference type="NCBI Taxonomy" id="2840839"/>
    <lineage>
        <taxon>Bacteria</taxon>
        <taxon>Pseudomonadati</taxon>
        <taxon>Bacteroidota</taxon>
        <taxon>Bacteroidia</taxon>
        <taxon>Bacteroidales</taxon>
        <taxon>Candidatus Gallipaludibacter</taxon>
    </lineage>
</organism>
<dbReference type="GO" id="GO:0006412">
    <property type="term" value="P:translation"/>
    <property type="evidence" value="ECO:0007669"/>
    <property type="project" value="UniProtKB-UniRule"/>
</dbReference>
<accession>A0A9D9HS37</accession>
<dbReference type="InterPro" id="IPR001854">
    <property type="entry name" value="Ribosomal_uL29"/>
</dbReference>
<dbReference type="Gene3D" id="1.10.287.310">
    <property type="match status" value="1"/>
</dbReference>
<dbReference type="AlphaFoldDB" id="A0A9D9HS37"/>
<evidence type="ECO:0000256" key="3">
    <source>
        <dbReference type="ARBA" id="ARBA00023274"/>
    </source>
</evidence>
<dbReference type="GO" id="GO:0005840">
    <property type="term" value="C:ribosome"/>
    <property type="evidence" value="ECO:0007669"/>
    <property type="project" value="UniProtKB-KW"/>
</dbReference>
<keyword evidence="3 5" id="KW-0687">Ribonucleoprotein</keyword>
<dbReference type="HAMAP" id="MF_00374">
    <property type="entry name" value="Ribosomal_uL29"/>
    <property type="match status" value="1"/>
</dbReference>
<reference evidence="6" key="1">
    <citation type="submission" date="2020-10" db="EMBL/GenBank/DDBJ databases">
        <authorList>
            <person name="Gilroy R."/>
        </authorList>
    </citation>
    <scope>NUCLEOTIDE SEQUENCE</scope>
    <source>
        <strain evidence="6">G3-3990</strain>
    </source>
</reference>
<keyword evidence="2 5" id="KW-0689">Ribosomal protein</keyword>
<evidence type="ECO:0000256" key="1">
    <source>
        <dbReference type="ARBA" id="ARBA00009254"/>
    </source>
</evidence>
<dbReference type="NCBIfam" id="TIGR00012">
    <property type="entry name" value="L29"/>
    <property type="match status" value="1"/>
</dbReference>
<proteinExistence type="inferred from homology"/>
<dbReference type="SUPFAM" id="SSF46561">
    <property type="entry name" value="Ribosomal protein L29 (L29p)"/>
    <property type="match status" value="1"/>
</dbReference>
<comment type="caution">
    <text evidence="6">The sequence shown here is derived from an EMBL/GenBank/DDBJ whole genome shotgun (WGS) entry which is preliminary data.</text>
</comment>